<dbReference type="EMBL" id="KN817562">
    <property type="protein sequence ID" value="KJA20998.1"/>
    <property type="molecule type" value="Genomic_DNA"/>
</dbReference>
<protein>
    <submittedName>
        <fullName evidence="2">Uncharacterized protein</fullName>
    </submittedName>
</protein>
<proteinExistence type="predicted"/>
<accession>A0A0D2MC36</accession>
<sequence>MFDLEKRYEGVKQKLGKLEEEKAETRANKEAVPSQITAPLDLAVIMHTRQDVYKFMSVLPKPIDRLRQPKLDPVGLSSMDLKSYIAADPQLKEVASNLLCLPGRISWCSSDHVHGIALGPMHLFNGTEYTTWTEGSEFIPLYGRTFHLFYTTRRGLVFYAGLYKAIDIRTQCPEGISAQQIDHIFWPALAEALTSGSDLTKSLKNVLSDLYHKGALRVEPLGLQCVKFDLDIYTILKNRFSVFQSAMKSVGKREANFPEASMPGNLPISKKKKIH</sequence>
<dbReference type="Proteomes" id="UP000054270">
    <property type="component" value="Unassembled WGS sequence"/>
</dbReference>
<evidence type="ECO:0000256" key="1">
    <source>
        <dbReference type="SAM" id="Coils"/>
    </source>
</evidence>
<feature type="coiled-coil region" evidence="1">
    <location>
        <begin position="1"/>
        <end position="28"/>
    </location>
</feature>
<gene>
    <name evidence="2" type="ORF">HYPSUDRAFT_764799</name>
</gene>
<evidence type="ECO:0000313" key="2">
    <source>
        <dbReference type="EMBL" id="KJA20998.1"/>
    </source>
</evidence>
<reference evidence="3" key="1">
    <citation type="submission" date="2014-04" db="EMBL/GenBank/DDBJ databases">
        <title>Evolutionary Origins and Diversification of the Mycorrhizal Mutualists.</title>
        <authorList>
            <consortium name="DOE Joint Genome Institute"/>
            <consortium name="Mycorrhizal Genomics Consortium"/>
            <person name="Kohler A."/>
            <person name="Kuo A."/>
            <person name="Nagy L.G."/>
            <person name="Floudas D."/>
            <person name="Copeland A."/>
            <person name="Barry K.W."/>
            <person name="Cichocki N."/>
            <person name="Veneault-Fourrey C."/>
            <person name="LaButti K."/>
            <person name="Lindquist E.A."/>
            <person name="Lipzen A."/>
            <person name="Lundell T."/>
            <person name="Morin E."/>
            <person name="Murat C."/>
            <person name="Riley R."/>
            <person name="Ohm R."/>
            <person name="Sun H."/>
            <person name="Tunlid A."/>
            <person name="Henrissat B."/>
            <person name="Grigoriev I.V."/>
            <person name="Hibbett D.S."/>
            <person name="Martin F."/>
        </authorList>
    </citation>
    <scope>NUCLEOTIDE SEQUENCE [LARGE SCALE GENOMIC DNA]</scope>
    <source>
        <strain evidence="3">FD-334 SS-4</strain>
    </source>
</reference>
<keyword evidence="3" id="KW-1185">Reference proteome</keyword>
<evidence type="ECO:0000313" key="3">
    <source>
        <dbReference type="Proteomes" id="UP000054270"/>
    </source>
</evidence>
<dbReference type="OrthoDB" id="3060478at2759"/>
<organism evidence="2 3">
    <name type="scientific">Hypholoma sublateritium (strain FD-334 SS-4)</name>
    <dbReference type="NCBI Taxonomy" id="945553"/>
    <lineage>
        <taxon>Eukaryota</taxon>
        <taxon>Fungi</taxon>
        <taxon>Dikarya</taxon>
        <taxon>Basidiomycota</taxon>
        <taxon>Agaricomycotina</taxon>
        <taxon>Agaricomycetes</taxon>
        <taxon>Agaricomycetidae</taxon>
        <taxon>Agaricales</taxon>
        <taxon>Agaricineae</taxon>
        <taxon>Strophariaceae</taxon>
        <taxon>Hypholoma</taxon>
    </lineage>
</organism>
<dbReference type="AlphaFoldDB" id="A0A0D2MC36"/>
<keyword evidence="1" id="KW-0175">Coiled coil</keyword>
<name>A0A0D2MC36_HYPSF</name>